<evidence type="ECO:0000256" key="9">
    <source>
        <dbReference type="ARBA" id="ARBA00023077"/>
    </source>
</evidence>
<dbReference type="InterPro" id="IPR039426">
    <property type="entry name" value="TonB-dep_rcpt-like"/>
</dbReference>
<feature type="domain" description="TonB-dependent receptor plug" evidence="15">
    <location>
        <begin position="117"/>
        <end position="222"/>
    </location>
</feature>
<proteinExistence type="inferred from homology"/>
<dbReference type="PANTHER" id="PTHR32552:SF68">
    <property type="entry name" value="FERRICHROME OUTER MEMBRANE TRANSPORTER_PHAGE RECEPTOR"/>
    <property type="match status" value="1"/>
</dbReference>
<evidence type="ECO:0000313" key="16">
    <source>
        <dbReference type="EMBL" id="MFD2743181.1"/>
    </source>
</evidence>
<evidence type="ECO:0000256" key="12">
    <source>
        <dbReference type="PROSITE-ProRule" id="PRU01360"/>
    </source>
</evidence>
<evidence type="ECO:0000256" key="2">
    <source>
        <dbReference type="ARBA" id="ARBA00022448"/>
    </source>
</evidence>
<evidence type="ECO:0000259" key="15">
    <source>
        <dbReference type="Pfam" id="PF07715"/>
    </source>
</evidence>
<dbReference type="SUPFAM" id="SSF49464">
    <property type="entry name" value="Carboxypeptidase regulatory domain-like"/>
    <property type="match status" value="1"/>
</dbReference>
<evidence type="ECO:0000256" key="7">
    <source>
        <dbReference type="ARBA" id="ARBA00023004"/>
    </source>
</evidence>
<evidence type="ECO:0000256" key="3">
    <source>
        <dbReference type="ARBA" id="ARBA00022452"/>
    </source>
</evidence>
<dbReference type="EMBL" id="JBHUMB010000006">
    <property type="protein sequence ID" value="MFD2743181.1"/>
    <property type="molecule type" value="Genomic_DNA"/>
</dbReference>
<comment type="similarity">
    <text evidence="12 13">Belongs to the TonB-dependent receptor family.</text>
</comment>
<dbReference type="Pfam" id="PF13715">
    <property type="entry name" value="CarbopepD_reg_2"/>
    <property type="match status" value="1"/>
</dbReference>
<evidence type="ECO:0000256" key="4">
    <source>
        <dbReference type="ARBA" id="ARBA00022496"/>
    </source>
</evidence>
<keyword evidence="7" id="KW-0408">Iron</keyword>
<keyword evidence="5 12" id="KW-0812">Transmembrane</keyword>
<dbReference type="RefSeq" id="WP_066756571.1">
    <property type="nucleotide sequence ID" value="NZ_JBHUMB010000006.1"/>
</dbReference>
<dbReference type="InterPro" id="IPR037066">
    <property type="entry name" value="Plug_dom_sf"/>
</dbReference>
<dbReference type="Gene3D" id="2.40.170.20">
    <property type="entry name" value="TonB-dependent receptor, beta-barrel domain"/>
    <property type="match status" value="1"/>
</dbReference>
<dbReference type="PROSITE" id="PS52016">
    <property type="entry name" value="TONB_DEPENDENT_REC_3"/>
    <property type="match status" value="1"/>
</dbReference>
<evidence type="ECO:0000256" key="13">
    <source>
        <dbReference type="RuleBase" id="RU003357"/>
    </source>
</evidence>
<keyword evidence="10 12" id="KW-0472">Membrane</keyword>
<comment type="subcellular location">
    <subcellularLocation>
        <location evidence="1 12">Cell outer membrane</location>
        <topology evidence="1 12">Multi-pass membrane protein</topology>
    </subcellularLocation>
</comment>
<dbReference type="SUPFAM" id="SSF56935">
    <property type="entry name" value="Porins"/>
    <property type="match status" value="1"/>
</dbReference>
<keyword evidence="8" id="KW-0406">Ion transport</keyword>
<dbReference type="Pfam" id="PF00593">
    <property type="entry name" value="TonB_dep_Rec_b-barrel"/>
    <property type="match status" value="1"/>
</dbReference>
<evidence type="ECO:0000256" key="1">
    <source>
        <dbReference type="ARBA" id="ARBA00004571"/>
    </source>
</evidence>
<dbReference type="InterPro" id="IPR000531">
    <property type="entry name" value="Beta-barrel_TonB"/>
</dbReference>
<dbReference type="Gene3D" id="2.60.40.1120">
    <property type="entry name" value="Carboxypeptidase-like, regulatory domain"/>
    <property type="match status" value="1"/>
</dbReference>
<dbReference type="InterPro" id="IPR008969">
    <property type="entry name" value="CarboxyPept-like_regulatory"/>
</dbReference>
<keyword evidence="2 12" id="KW-0813">Transport</keyword>
<comment type="caution">
    <text evidence="16">The sequence shown here is derived from an EMBL/GenBank/DDBJ whole genome shotgun (WGS) entry which is preliminary data.</text>
</comment>
<sequence>MILRNIMVAIMCLLSIPLFAQKISVTGKVFDRDTHEPIAGARITLSTGQARATLSNFGGAFSFEDVSISDTVIVDFIGYLTLRLPVAKNIIVALPADQQQLQAMVVTATREAALRSQSPIAISKLSPKLIDETKATHVYELINKTPGVIMPPYTNEEHGMSIRQPMGESAYYLYMEDGIPIRPLGIFNHNALIEVNQFAIQSIEVVKGPVSSIYGPEAVGGAINFMTQRPTAIPTATIGIQADHLGHRRIHFGAGGRVNKFGLYVGGLASKQRDSWMEQTDYDKVVINARAEYDFTDKTRLVGTFMYGDYYSQAAGYVDSLQFYSRQYVSNNDFSYRKSEASRSRLTLEHDWAENSKSFITLFQRNNKLEQNPFYRIRWNINNPTVATGEINSNDFESYGVVAQHSQSFNFMQSKLIAGGVVDFTKNDYWAYGIDLDAVLDPTGQFVEQFTIAQKRPDIQIGNYEADIINYASYVQYDFEPFDKLRFSVGGRYDVMSLDYSNNIDASAGEITYRRFTPKIGVTYDLGNNRGLYSNYAQGFSPPGLTAIFRPRPNTDPVSFYTNLEPAYFHSYEVGGWAAIIQQKVSVDLSLYQMNGRNEILNIRLEDNTNDYRSAGKTLHRGVEFGLNARPSNEYWFRFGGTAALHRFEDFQISDNPSDPLQNLAGFEMPRAPRWLWNSEFTYYPKWLSRFRSALEWQYVSSYYQNQVNTVTYAGYHLLNFRAGYSWKAIEVYTNVMNLTNKLYAHSATRGNNPADRTTYNPGAPRIVVMGVQYNFVGKNKSN</sequence>
<keyword evidence="4" id="KW-0410">Iron transport</keyword>
<keyword evidence="16" id="KW-0675">Receptor</keyword>
<dbReference type="InterPro" id="IPR012910">
    <property type="entry name" value="Plug_dom"/>
</dbReference>
<keyword evidence="6" id="KW-0732">Signal</keyword>
<dbReference type="Proteomes" id="UP001597418">
    <property type="component" value="Unassembled WGS sequence"/>
</dbReference>
<keyword evidence="3 12" id="KW-1134">Transmembrane beta strand</keyword>
<name>A0ABW5UE52_9SPHI</name>
<feature type="domain" description="TonB-dependent receptor-like beta-barrel" evidence="14">
    <location>
        <begin position="303"/>
        <end position="739"/>
    </location>
</feature>
<evidence type="ECO:0000259" key="14">
    <source>
        <dbReference type="Pfam" id="PF00593"/>
    </source>
</evidence>
<protein>
    <submittedName>
        <fullName evidence="16">TonB-dependent receptor</fullName>
    </submittedName>
</protein>
<organism evidence="16 17">
    <name type="scientific">Sphingobacterium populi</name>
    <dbReference type="NCBI Taxonomy" id="1812824"/>
    <lineage>
        <taxon>Bacteria</taxon>
        <taxon>Pseudomonadati</taxon>
        <taxon>Bacteroidota</taxon>
        <taxon>Sphingobacteriia</taxon>
        <taxon>Sphingobacteriales</taxon>
        <taxon>Sphingobacteriaceae</taxon>
        <taxon>Sphingobacterium</taxon>
    </lineage>
</organism>
<evidence type="ECO:0000256" key="11">
    <source>
        <dbReference type="ARBA" id="ARBA00023237"/>
    </source>
</evidence>
<keyword evidence="17" id="KW-1185">Reference proteome</keyword>
<accession>A0ABW5UE52</accession>
<evidence type="ECO:0000256" key="10">
    <source>
        <dbReference type="ARBA" id="ARBA00023136"/>
    </source>
</evidence>
<evidence type="ECO:0000313" key="17">
    <source>
        <dbReference type="Proteomes" id="UP001597418"/>
    </source>
</evidence>
<keyword evidence="11 12" id="KW-0998">Cell outer membrane</keyword>
<evidence type="ECO:0000256" key="5">
    <source>
        <dbReference type="ARBA" id="ARBA00022692"/>
    </source>
</evidence>
<evidence type="ECO:0000256" key="6">
    <source>
        <dbReference type="ARBA" id="ARBA00022729"/>
    </source>
</evidence>
<dbReference type="Pfam" id="PF07715">
    <property type="entry name" value="Plug"/>
    <property type="match status" value="1"/>
</dbReference>
<evidence type="ECO:0000256" key="8">
    <source>
        <dbReference type="ARBA" id="ARBA00023065"/>
    </source>
</evidence>
<keyword evidence="9 13" id="KW-0798">TonB box</keyword>
<dbReference type="PANTHER" id="PTHR32552">
    <property type="entry name" value="FERRICHROME IRON RECEPTOR-RELATED"/>
    <property type="match status" value="1"/>
</dbReference>
<gene>
    <name evidence="16" type="ORF">ACFSQ6_07205</name>
</gene>
<dbReference type="InterPro" id="IPR036942">
    <property type="entry name" value="Beta-barrel_TonB_sf"/>
</dbReference>
<dbReference type="Gene3D" id="2.170.130.10">
    <property type="entry name" value="TonB-dependent receptor, plug domain"/>
    <property type="match status" value="1"/>
</dbReference>
<reference evidence="17" key="1">
    <citation type="journal article" date="2019" name="Int. J. Syst. Evol. Microbiol.">
        <title>The Global Catalogue of Microorganisms (GCM) 10K type strain sequencing project: providing services to taxonomists for standard genome sequencing and annotation.</title>
        <authorList>
            <consortium name="The Broad Institute Genomics Platform"/>
            <consortium name="The Broad Institute Genome Sequencing Center for Infectious Disease"/>
            <person name="Wu L."/>
            <person name="Ma J."/>
        </authorList>
    </citation>
    <scope>NUCLEOTIDE SEQUENCE [LARGE SCALE GENOMIC DNA]</scope>
    <source>
        <strain evidence="17">KCTC 42247</strain>
    </source>
</reference>